<evidence type="ECO:0000256" key="6">
    <source>
        <dbReference type="ARBA" id="ARBA00023136"/>
    </source>
</evidence>
<evidence type="ECO:0000256" key="4">
    <source>
        <dbReference type="ARBA" id="ARBA00022692"/>
    </source>
</evidence>
<dbReference type="Proteomes" id="UP000601223">
    <property type="component" value="Unassembled WGS sequence"/>
</dbReference>
<keyword evidence="5 8" id="KW-1133">Transmembrane helix</keyword>
<evidence type="ECO:0000256" key="2">
    <source>
        <dbReference type="ARBA" id="ARBA00008193"/>
    </source>
</evidence>
<dbReference type="AlphaFoldDB" id="A0A8J3NFS4"/>
<dbReference type="GO" id="GO:0005886">
    <property type="term" value="C:plasma membrane"/>
    <property type="evidence" value="ECO:0007669"/>
    <property type="project" value="UniProtKB-SubCell"/>
</dbReference>
<name>A0A8J3NFS4_9ACTN</name>
<feature type="transmembrane region" description="Helical" evidence="8">
    <location>
        <begin position="175"/>
        <end position="194"/>
    </location>
</feature>
<evidence type="ECO:0000256" key="8">
    <source>
        <dbReference type="SAM" id="Phobius"/>
    </source>
</evidence>
<comment type="subcellular location">
    <subcellularLocation>
        <location evidence="1">Cell membrane</location>
        <topology evidence="1">Multi-pass membrane protein</topology>
    </subcellularLocation>
</comment>
<dbReference type="InterPro" id="IPR005115">
    <property type="entry name" value="Gly_transporter"/>
</dbReference>
<keyword evidence="11" id="KW-1185">Reference proteome</keyword>
<evidence type="ECO:0000313" key="11">
    <source>
        <dbReference type="Proteomes" id="UP000601223"/>
    </source>
</evidence>
<dbReference type="PANTHER" id="PTHR30506">
    <property type="entry name" value="INNER MEMBRANE PROTEIN"/>
    <property type="match status" value="1"/>
</dbReference>
<accession>A0A8J3NFS4</accession>
<dbReference type="RefSeq" id="WP_203742356.1">
    <property type="nucleotide sequence ID" value="NZ_BONF01000007.1"/>
</dbReference>
<proteinExistence type="inferred from homology"/>
<dbReference type="EMBL" id="BONF01000007">
    <property type="protein sequence ID" value="GIF79632.1"/>
    <property type="molecule type" value="Genomic_DNA"/>
</dbReference>
<evidence type="ECO:0000256" key="5">
    <source>
        <dbReference type="ARBA" id="ARBA00022989"/>
    </source>
</evidence>
<sequence>MDSSTALLVGDLAGVAVFAASGGSAAVGKRLDLFGVVFVGFVAALGGGILRDLVINQVPPLAFADWRYPATAVTASLAVFWLHPHLDRLRRTVLSLDAAGLGLFTVTSTLKALDADVPPVGACLLGMLTGIGGGLVRDLLLNEIPVVLRREIYAVASLLGAIAVALLVGTGHANVATLTGAALLVFVVRITALYRHWSAPRPRPGAGATHPGPHPPPPTP</sequence>
<evidence type="ECO:0000313" key="10">
    <source>
        <dbReference type="EMBL" id="GIF79632.1"/>
    </source>
</evidence>
<feature type="domain" description="Glycine transporter" evidence="9">
    <location>
        <begin position="10"/>
        <end position="83"/>
    </location>
</feature>
<evidence type="ECO:0000256" key="7">
    <source>
        <dbReference type="SAM" id="MobiDB-lite"/>
    </source>
</evidence>
<evidence type="ECO:0000259" key="9">
    <source>
        <dbReference type="Pfam" id="PF03458"/>
    </source>
</evidence>
<feature type="domain" description="Glycine transporter" evidence="9">
    <location>
        <begin position="96"/>
        <end position="167"/>
    </location>
</feature>
<feature type="transmembrane region" description="Helical" evidence="8">
    <location>
        <begin position="33"/>
        <end position="54"/>
    </location>
</feature>
<comment type="similarity">
    <text evidence="2">Belongs to the UPF0126 family.</text>
</comment>
<keyword evidence="6 8" id="KW-0472">Membrane</keyword>
<comment type="caution">
    <text evidence="10">The sequence shown here is derived from an EMBL/GenBank/DDBJ whole genome shotgun (WGS) entry which is preliminary data.</text>
</comment>
<feature type="transmembrane region" description="Helical" evidence="8">
    <location>
        <begin position="6"/>
        <end position="26"/>
    </location>
</feature>
<keyword evidence="4 8" id="KW-0812">Transmembrane</keyword>
<evidence type="ECO:0000256" key="3">
    <source>
        <dbReference type="ARBA" id="ARBA00022475"/>
    </source>
</evidence>
<feature type="transmembrane region" description="Helical" evidence="8">
    <location>
        <begin position="152"/>
        <end position="169"/>
    </location>
</feature>
<feature type="region of interest" description="Disordered" evidence="7">
    <location>
        <begin position="201"/>
        <end position="220"/>
    </location>
</feature>
<protein>
    <submittedName>
        <fullName evidence="10">Membrane protein</fullName>
    </submittedName>
</protein>
<reference evidence="10 11" key="1">
    <citation type="submission" date="2021-01" db="EMBL/GenBank/DDBJ databases">
        <title>Whole genome shotgun sequence of Catellatospora bangladeshensis NBRC 107357.</title>
        <authorList>
            <person name="Komaki H."/>
            <person name="Tamura T."/>
        </authorList>
    </citation>
    <scope>NUCLEOTIDE SEQUENCE [LARGE SCALE GENOMIC DNA]</scope>
    <source>
        <strain evidence="10 11">NBRC 107357</strain>
    </source>
</reference>
<evidence type="ECO:0000256" key="1">
    <source>
        <dbReference type="ARBA" id="ARBA00004651"/>
    </source>
</evidence>
<dbReference type="Pfam" id="PF03458">
    <property type="entry name" value="Gly_transporter"/>
    <property type="match status" value="2"/>
</dbReference>
<organism evidence="10 11">
    <name type="scientific">Catellatospora bangladeshensis</name>
    <dbReference type="NCBI Taxonomy" id="310355"/>
    <lineage>
        <taxon>Bacteria</taxon>
        <taxon>Bacillati</taxon>
        <taxon>Actinomycetota</taxon>
        <taxon>Actinomycetes</taxon>
        <taxon>Micromonosporales</taxon>
        <taxon>Micromonosporaceae</taxon>
        <taxon>Catellatospora</taxon>
    </lineage>
</organism>
<feature type="transmembrane region" description="Helical" evidence="8">
    <location>
        <begin position="119"/>
        <end position="140"/>
    </location>
</feature>
<gene>
    <name evidence="10" type="ORF">Cba03nite_09810</name>
</gene>
<keyword evidence="3" id="KW-1003">Cell membrane</keyword>
<dbReference type="PANTHER" id="PTHR30506:SF3">
    <property type="entry name" value="UPF0126 INNER MEMBRANE PROTEIN YADS-RELATED"/>
    <property type="match status" value="1"/>
</dbReference>